<dbReference type="AlphaFoldDB" id="A0A9P8LEV2"/>
<organism evidence="1 2">
    <name type="scientific">Trichoglossum hirsutum</name>
    <dbReference type="NCBI Taxonomy" id="265104"/>
    <lineage>
        <taxon>Eukaryota</taxon>
        <taxon>Fungi</taxon>
        <taxon>Dikarya</taxon>
        <taxon>Ascomycota</taxon>
        <taxon>Pezizomycotina</taxon>
        <taxon>Geoglossomycetes</taxon>
        <taxon>Geoglossales</taxon>
        <taxon>Geoglossaceae</taxon>
        <taxon>Trichoglossum</taxon>
    </lineage>
</organism>
<protein>
    <recommendedName>
        <fullName evidence="3">F-box domain-containing protein</fullName>
    </recommendedName>
</protein>
<evidence type="ECO:0000313" key="2">
    <source>
        <dbReference type="Proteomes" id="UP000750711"/>
    </source>
</evidence>
<reference evidence="1" key="1">
    <citation type="submission" date="2021-03" db="EMBL/GenBank/DDBJ databases">
        <title>Comparative genomics and phylogenomic investigation of the class Geoglossomycetes provide insights into ecological specialization and systematics.</title>
        <authorList>
            <person name="Melie T."/>
            <person name="Pirro S."/>
            <person name="Miller A.N."/>
            <person name="Quandt A."/>
        </authorList>
    </citation>
    <scope>NUCLEOTIDE SEQUENCE</scope>
    <source>
        <strain evidence="1">CAQ_001_2017</strain>
    </source>
</reference>
<accession>A0A9P8LEV2</accession>
<sequence length="425" mass="48858">MSSEVTGRQAGGETELPLDFWHLVFDQLSWQTTRSDMAVLRQVCKLFRDLADRWMFSRAELVVSPPPPSDLPYDDLVVSTSVPRIVETQACCFHVALKSFPLVPVDGWLIPRTDKPPSSPPASPTWTIQPRRLRQLRITGDNKTTFHHFSRVIRSPLSIGQNLRSLILQKVPDIPQTLLKSERDAISAALEQLEFLSIEYQHIPSTKHPALLVPFSELGRGEELTDELFERIPWELQLPCLARKNLRCLSLQLASPTTTCWPEGDFGVIWPRLSTIIIRSCCFDAYGLALLVRAHRATLRQICVRYVASKRVGFQWIGFCQMIRDVVQLDVLEMERLMYRPLTLRTGKVREIHEDDDELGLEVERILGHPRDTNHKLREKVEKILGKETWRQVTLGGLIYLYETWFTPYEAIALWDPCKPMLSLV</sequence>
<name>A0A9P8LEV2_9PEZI</name>
<keyword evidence="2" id="KW-1185">Reference proteome</keyword>
<proteinExistence type="predicted"/>
<comment type="caution">
    <text evidence="1">The sequence shown here is derived from an EMBL/GenBank/DDBJ whole genome shotgun (WGS) entry which is preliminary data.</text>
</comment>
<evidence type="ECO:0008006" key="3">
    <source>
        <dbReference type="Google" id="ProtNLM"/>
    </source>
</evidence>
<dbReference type="Proteomes" id="UP000750711">
    <property type="component" value="Unassembled WGS sequence"/>
</dbReference>
<dbReference type="EMBL" id="JAGHQM010000220">
    <property type="protein sequence ID" value="KAH0563311.1"/>
    <property type="molecule type" value="Genomic_DNA"/>
</dbReference>
<evidence type="ECO:0000313" key="1">
    <source>
        <dbReference type="EMBL" id="KAH0563311.1"/>
    </source>
</evidence>
<gene>
    <name evidence="1" type="ORF">GP486_002117</name>
</gene>